<organism evidence="1">
    <name type="scientific">Roseburia intestinalis</name>
    <dbReference type="NCBI Taxonomy" id="166486"/>
    <lineage>
        <taxon>Bacteria</taxon>
        <taxon>Bacillati</taxon>
        <taxon>Bacillota</taxon>
        <taxon>Clostridia</taxon>
        <taxon>Lachnospirales</taxon>
        <taxon>Lachnospiraceae</taxon>
        <taxon>Roseburia</taxon>
    </lineage>
</organism>
<accession>A0A6N3H6N8</accession>
<name>A0A6N3H6N8_9FIRM</name>
<evidence type="ECO:0000313" key="1">
    <source>
        <dbReference type="EMBL" id="VYU72416.1"/>
    </source>
</evidence>
<protein>
    <submittedName>
        <fullName evidence="1">Uncharacterized protein</fullName>
    </submittedName>
</protein>
<sequence length="51" mass="6132">MWKEGKKRRAIIGKMNNNLSMPTKHPDQDALKRFREVPYQLRYGKEKKDAE</sequence>
<dbReference type="AlphaFoldDB" id="A0A6N3H6N8"/>
<gene>
    <name evidence="1" type="ORF">RILFYP67_03153</name>
</gene>
<reference evidence="1" key="1">
    <citation type="submission" date="2019-11" db="EMBL/GenBank/DDBJ databases">
        <authorList>
            <person name="Feng L."/>
        </authorList>
    </citation>
    <scope>NUCLEOTIDE SEQUENCE</scope>
    <source>
        <strain evidence="1">RintestinalisLFYP67</strain>
    </source>
</reference>
<dbReference type="RefSeq" id="WP_182384823.1">
    <property type="nucleotide sequence ID" value="NZ_QSHO01000008.1"/>
</dbReference>
<dbReference type="EMBL" id="CACRUM010000102">
    <property type="protein sequence ID" value="VYU72416.1"/>
    <property type="molecule type" value="Genomic_DNA"/>
</dbReference>
<proteinExistence type="predicted"/>